<feature type="transmembrane region" description="Helical" evidence="1">
    <location>
        <begin position="99"/>
        <end position="120"/>
    </location>
</feature>
<dbReference type="RefSeq" id="WP_123234406.1">
    <property type="nucleotide sequence ID" value="NZ_RJSG01000002.1"/>
</dbReference>
<sequence>MSSRADRRSSRGTRELARLGPVEQLRAGRLTRRLTQLVGGLVLYGLTLAMLIRGTLGNAPWDVLHQGLAEHLPIDIGTALIVVSFVVLLLWIPLRELPGLGTIANAILIGLSADVFLALIDKPHDLLARVALTVLGIGFNGLATALYIGSQFGPGPRDGLMTGLHRRTGLSIRLVRTCLEVSVVAIGFVLGGTVGVGTLLYALAIGPMVQLFLPYAIVELPGAAPVDVEEAAEAAA</sequence>
<dbReference type="Pfam" id="PF19700">
    <property type="entry name" value="DUF6198"/>
    <property type="match status" value="1"/>
</dbReference>
<dbReference type="PANTHER" id="PTHR40078:SF1">
    <property type="entry name" value="INTEGRAL MEMBRANE PROTEIN"/>
    <property type="match status" value="1"/>
</dbReference>
<feature type="transmembrane region" description="Helical" evidence="1">
    <location>
        <begin position="126"/>
        <end position="149"/>
    </location>
</feature>
<dbReference type="AlphaFoldDB" id="A0A3N0DWT8"/>
<reference evidence="2 3" key="1">
    <citation type="submission" date="2018-11" db="EMBL/GenBank/DDBJ databases">
        <authorList>
            <person name="Li F."/>
        </authorList>
    </citation>
    <scope>NUCLEOTIDE SEQUENCE [LARGE SCALE GENOMIC DNA]</scope>
    <source>
        <strain evidence="2 3">KIS18-7</strain>
    </source>
</reference>
<proteinExistence type="predicted"/>
<dbReference type="InterPro" id="IPR038750">
    <property type="entry name" value="YczE/YyaS-like"/>
</dbReference>
<protein>
    <recommendedName>
        <fullName evidence="4">YitT family protein</fullName>
    </recommendedName>
</protein>
<keyword evidence="1" id="KW-1133">Transmembrane helix</keyword>
<dbReference type="EMBL" id="RJSG01000002">
    <property type="protein sequence ID" value="RNL79903.1"/>
    <property type="molecule type" value="Genomic_DNA"/>
</dbReference>
<feature type="transmembrane region" description="Helical" evidence="1">
    <location>
        <begin position="34"/>
        <end position="52"/>
    </location>
</feature>
<evidence type="ECO:0008006" key="4">
    <source>
        <dbReference type="Google" id="ProtNLM"/>
    </source>
</evidence>
<keyword evidence="1" id="KW-0812">Transmembrane</keyword>
<evidence type="ECO:0000256" key="1">
    <source>
        <dbReference type="SAM" id="Phobius"/>
    </source>
</evidence>
<evidence type="ECO:0000313" key="3">
    <source>
        <dbReference type="Proteomes" id="UP000277094"/>
    </source>
</evidence>
<organism evidence="2 3">
    <name type="scientific">Nocardioides marmorisolisilvae</name>
    <dbReference type="NCBI Taxonomy" id="1542737"/>
    <lineage>
        <taxon>Bacteria</taxon>
        <taxon>Bacillati</taxon>
        <taxon>Actinomycetota</taxon>
        <taxon>Actinomycetes</taxon>
        <taxon>Propionibacteriales</taxon>
        <taxon>Nocardioidaceae</taxon>
        <taxon>Nocardioides</taxon>
    </lineage>
</organism>
<gene>
    <name evidence="2" type="ORF">EFL95_13280</name>
</gene>
<keyword evidence="3" id="KW-1185">Reference proteome</keyword>
<evidence type="ECO:0000313" key="2">
    <source>
        <dbReference type="EMBL" id="RNL79903.1"/>
    </source>
</evidence>
<dbReference type="Proteomes" id="UP000277094">
    <property type="component" value="Unassembled WGS sequence"/>
</dbReference>
<dbReference type="PANTHER" id="PTHR40078">
    <property type="entry name" value="INTEGRAL MEMBRANE PROTEIN-RELATED"/>
    <property type="match status" value="1"/>
</dbReference>
<keyword evidence="1" id="KW-0472">Membrane</keyword>
<comment type="caution">
    <text evidence="2">The sequence shown here is derived from an EMBL/GenBank/DDBJ whole genome shotgun (WGS) entry which is preliminary data.</text>
</comment>
<accession>A0A3N0DWT8</accession>
<name>A0A3N0DWT8_9ACTN</name>
<feature type="transmembrane region" description="Helical" evidence="1">
    <location>
        <begin position="72"/>
        <end position="92"/>
    </location>
</feature>
<dbReference type="OrthoDB" id="154912at2"/>